<dbReference type="Gene3D" id="3.30.930.10">
    <property type="entry name" value="Bira Bifunctional Protein, Domain 2"/>
    <property type="match status" value="1"/>
</dbReference>
<dbReference type="InterPro" id="IPR004408">
    <property type="entry name" value="Biotin_CoA_COase_ligase"/>
</dbReference>
<comment type="similarity">
    <text evidence="1">Belongs to the biotin--protein ligase family.</text>
</comment>
<dbReference type="Pfam" id="PF02237">
    <property type="entry name" value="BPL_C"/>
    <property type="match status" value="1"/>
</dbReference>
<dbReference type="PANTHER" id="PTHR12835">
    <property type="entry name" value="BIOTIN PROTEIN LIGASE"/>
    <property type="match status" value="1"/>
</dbReference>
<reference evidence="4 5" key="1">
    <citation type="journal article" date="2017" name="Genome Biol.">
        <title>New reference genome sequences of hot pepper reveal the massive evolution of plant disease-resistance genes by retroduplication.</title>
        <authorList>
            <person name="Kim S."/>
            <person name="Park J."/>
            <person name="Yeom S.I."/>
            <person name="Kim Y.M."/>
            <person name="Seo E."/>
            <person name="Kim K.T."/>
            <person name="Kim M.S."/>
            <person name="Lee J.M."/>
            <person name="Cheong K."/>
            <person name="Shin H.S."/>
            <person name="Kim S.B."/>
            <person name="Han K."/>
            <person name="Lee J."/>
            <person name="Park M."/>
            <person name="Lee H.A."/>
            <person name="Lee H.Y."/>
            <person name="Lee Y."/>
            <person name="Oh S."/>
            <person name="Lee J.H."/>
            <person name="Choi E."/>
            <person name="Choi E."/>
            <person name="Lee S.E."/>
            <person name="Jeon J."/>
            <person name="Kim H."/>
            <person name="Choi G."/>
            <person name="Song H."/>
            <person name="Lee J."/>
            <person name="Lee S.C."/>
            <person name="Kwon J.K."/>
            <person name="Lee H.Y."/>
            <person name="Koo N."/>
            <person name="Hong Y."/>
            <person name="Kim R.W."/>
            <person name="Kang W.H."/>
            <person name="Huh J.H."/>
            <person name="Kang B.C."/>
            <person name="Yang T.J."/>
            <person name="Lee Y.H."/>
            <person name="Bennetzen J.L."/>
            <person name="Choi D."/>
        </authorList>
    </citation>
    <scope>NUCLEOTIDE SEQUENCE [LARGE SCALE GENOMIC DNA]</scope>
    <source>
        <strain evidence="5">cv. PBC81</strain>
    </source>
</reference>
<dbReference type="EMBL" id="MLFT02000012">
    <property type="protein sequence ID" value="PHT31360.1"/>
    <property type="molecule type" value="Genomic_DNA"/>
</dbReference>
<dbReference type="PANTHER" id="PTHR12835:SF5">
    <property type="entry name" value="BIOTIN--PROTEIN LIGASE"/>
    <property type="match status" value="1"/>
</dbReference>
<dbReference type="CDD" id="cd16442">
    <property type="entry name" value="BPL"/>
    <property type="match status" value="1"/>
</dbReference>
<dbReference type="SUPFAM" id="SSF55681">
    <property type="entry name" value="Class II aaRS and biotin synthetases"/>
    <property type="match status" value="1"/>
</dbReference>
<keyword evidence="5" id="KW-1185">Reference proteome</keyword>
<reference evidence="5" key="2">
    <citation type="journal article" date="2017" name="J. Anim. Genet.">
        <title>Multiple reference genome sequences of hot pepper reveal the massive evolution of plant disease resistance genes by retroduplication.</title>
        <authorList>
            <person name="Kim S."/>
            <person name="Park J."/>
            <person name="Yeom S.-I."/>
            <person name="Kim Y.-M."/>
            <person name="Seo E."/>
            <person name="Kim K.-T."/>
            <person name="Kim M.-S."/>
            <person name="Lee J.M."/>
            <person name="Cheong K."/>
            <person name="Shin H.-S."/>
            <person name="Kim S.-B."/>
            <person name="Han K."/>
            <person name="Lee J."/>
            <person name="Park M."/>
            <person name="Lee H.-A."/>
            <person name="Lee H.-Y."/>
            <person name="Lee Y."/>
            <person name="Oh S."/>
            <person name="Lee J.H."/>
            <person name="Choi E."/>
            <person name="Choi E."/>
            <person name="Lee S.E."/>
            <person name="Jeon J."/>
            <person name="Kim H."/>
            <person name="Choi G."/>
            <person name="Song H."/>
            <person name="Lee J."/>
            <person name="Lee S.-C."/>
            <person name="Kwon J.-K."/>
            <person name="Lee H.-Y."/>
            <person name="Koo N."/>
            <person name="Hong Y."/>
            <person name="Kim R.W."/>
            <person name="Kang W.-H."/>
            <person name="Huh J.H."/>
            <person name="Kang B.-C."/>
            <person name="Yang T.-J."/>
            <person name="Lee Y.-H."/>
            <person name="Bennetzen J.L."/>
            <person name="Choi D."/>
        </authorList>
    </citation>
    <scope>NUCLEOTIDE SEQUENCE [LARGE SCALE GENOMIC DNA]</scope>
    <source>
        <strain evidence="5">cv. PBC81</strain>
    </source>
</reference>
<sequence length="437" mass="49086">MSSGATVWGPVSWLMRFDSRYSGGALVEQFELEFKLRNNSTLGVLSREIFSINFSAFEFQQLMISKFKGIFFTASRQKSPNSPSNLPPLPYLKPFSTSQILGTKMESEAPAPTLLLLAGKSNEEKDVAKILQDNNTLQLHKNGEQVEVVLHSQVQTPFKDDEFRVEEYFYSLSTTRFGRLLIYSPKLSSTHDVISQNNSDLPVGSVCVADVQLKGRGRTSNVWLSPKGCLLFSFSIQMEDGRMVPHLQYVVCLAMTEAIKAICVEKGTPHLDVRIKWPNDLYLGGLKVGGILSTSVYRSKKFYISAGVGLNVGNEKPTTCLNAVLKRVNPLSRELKREDIIAAFFNKFESFYDVFLEQGFQALEELYYTTWLHSGQRVIVQDRSDDQDQLVENVVTIQGLTSSGYLLAITDDGQMCELHPDGNSFDFFKGLIKRKLS</sequence>
<evidence type="ECO:0000313" key="5">
    <source>
        <dbReference type="Proteomes" id="UP000224567"/>
    </source>
</evidence>
<accession>A0A2G2VEE7</accession>
<gene>
    <name evidence="4" type="ORF">CQW23_27697</name>
</gene>
<dbReference type="InterPro" id="IPR003142">
    <property type="entry name" value="BPL_C"/>
</dbReference>
<proteinExistence type="inferred from homology"/>
<dbReference type="OrthoDB" id="10250105at2759"/>
<evidence type="ECO:0000259" key="3">
    <source>
        <dbReference type="PROSITE" id="PS51733"/>
    </source>
</evidence>
<protein>
    <submittedName>
        <fullName evidence="4">Biotin--protein ligase 1, chloroplastic</fullName>
    </submittedName>
</protein>
<organism evidence="4 5">
    <name type="scientific">Capsicum baccatum</name>
    <name type="common">Peruvian pepper</name>
    <dbReference type="NCBI Taxonomy" id="33114"/>
    <lineage>
        <taxon>Eukaryota</taxon>
        <taxon>Viridiplantae</taxon>
        <taxon>Streptophyta</taxon>
        <taxon>Embryophyta</taxon>
        <taxon>Tracheophyta</taxon>
        <taxon>Spermatophyta</taxon>
        <taxon>Magnoliopsida</taxon>
        <taxon>eudicotyledons</taxon>
        <taxon>Gunneridae</taxon>
        <taxon>Pentapetalae</taxon>
        <taxon>asterids</taxon>
        <taxon>lamiids</taxon>
        <taxon>Solanales</taxon>
        <taxon>Solanaceae</taxon>
        <taxon>Solanoideae</taxon>
        <taxon>Capsiceae</taxon>
        <taxon>Capsicum</taxon>
    </lineage>
</organism>
<comment type="caution">
    <text evidence="4">The sequence shown here is derived from an EMBL/GenBank/DDBJ whole genome shotgun (WGS) entry which is preliminary data.</text>
</comment>
<dbReference type="PROSITE" id="PS51733">
    <property type="entry name" value="BPL_LPL_CATALYTIC"/>
    <property type="match status" value="1"/>
</dbReference>
<dbReference type="STRING" id="33114.A0A2G2VEE7"/>
<dbReference type="InterPro" id="IPR045864">
    <property type="entry name" value="aa-tRNA-synth_II/BPL/LPL"/>
</dbReference>
<dbReference type="Proteomes" id="UP000224567">
    <property type="component" value="Unassembled WGS sequence"/>
</dbReference>
<dbReference type="InterPro" id="IPR004143">
    <property type="entry name" value="BPL_LPL_catalytic"/>
</dbReference>
<dbReference type="AlphaFoldDB" id="A0A2G2VEE7"/>
<evidence type="ECO:0000256" key="2">
    <source>
        <dbReference type="ARBA" id="ARBA00022598"/>
    </source>
</evidence>
<name>A0A2G2VEE7_CAPBA</name>
<dbReference type="Pfam" id="PF03099">
    <property type="entry name" value="BPL_LplA_LipB"/>
    <property type="match status" value="1"/>
</dbReference>
<dbReference type="NCBIfam" id="TIGR00121">
    <property type="entry name" value="birA_ligase"/>
    <property type="match status" value="1"/>
</dbReference>
<keyword evidence="2 4" id="KW-0436">Ligase</keyword>
<evidence type="ECO:0000313" key="4">
    <source>
        <dbReference type="EMBL" id="PHT31360.1"/>
    </source>
</evidence>
<dbReference type="GO" id="GO:0005737">
    <property type="term" value="C:cytoplasm"/>
    <property type="evidence" value="ECO:0007669"/>
    <property type="project" value="TreeGrafter"/>
</dbReference>
<dbReference type="GO" id="GO:0004077">
    <property type="term" value="F:biotin--[biotin carboxyl-carrier protein] ligase activity"/>
    <property type="evidence" value="ECO:0007669"/>
    <property type="project" value="InterPro"/>
</dbReference>
<feature type="domain" description="BPL/LPL catalytic" evidence="3">
    <location>
        <begin position="166"/>
        <end position="356"/>
    </location>
</feature>
<evidence type="ECO:0000256" key="1">
    <source>
        <dbReference type="ARBA" id="ARBA00009934"/>
    </source>
</evidence>